<organism evidence="1">
    <name type="scientific">marine sediment metagenome</name>
    <dbReference type="NCBI Taxonomy" id="412755"/>
    <lineage>
        <taxon>unclassified sequences</taxon>
        <taxon>metagenomes</taxon>
        <taxon>ecological metagenomes</taxon>
    </lineage>
</organism>
<comment type="caution">
    <text evidence="1">The sequence shown here is derived from an EMBL/GenBank/DDBJ whole genome shotgun (WGS) entry which is preliminary data.</text>
</comment>
<gene>
    <name evidence="1" type="ORF">S06H3_21256</name>
</gene>
<dbReference type="EMBL" id="BARV01011137">
    <property type="protein sequence ID" value="GAI04315.1"/>
    <property type="molecule type" value="Genomic_DNA"/>
</dbReference>
<evidence type="ECO:0000313" key="1">
    <source>
        <dbReference type="EMBL" id="GAI04315.1"/>
    </source>
</evidence>
<sequence length="37" mass="4516">DYRARFSCRSLDVARDILSYYFRETNWDSIPKLAHCF</sequence>
<reference evidence="1" key="1">
    <citation type="journal article" date="2014" name="Front. Microbiol.">
        <title>High frequency of phylogenetically diverse reductive dehalogenase-homologous genes in deep subseafloor sedimentary metagenomes.</title>
        <authorList>
            <person name="Kawai M."/>
            <person name="Futagami T."/>
            <person name="Toyoda A."/>
            <person name="Takaki Y."/>
            <person name="Nishi S."/>
            <person name="Hori S."/>
            <person name="Arai W."/>
            <person name="Tsubouchi T."/>
            <person name="Morono Y."/>
            <person name="Uchiyama I."/>
            <person name="Ito T."/>
            <person name="Fujiyama A."/>
            <person name="Inagaki F."/>
            <person name="Takami H."/>
        </authorList>
    </citation>
    <scope>NUCLEOTIDE SEQUENCE</scope>
    <source>
        <strain evidence="1">Expedition CK06-06</strain>
    </source>
</reference>
<protein>
    <submittedName>
        <fullName evidence="1">Uncharacterized protein</fullName>
    </submittedName>
</protein>
<feature type="non-terminal residue" evidence="1">
    <location>
        <position position="1"/>
    </location>
</feature>
<accession>X1LPI5</accession>
<dbReference type="AlphaFoldDB" id="X1LPI5"/>
<name>X1LPI5_9ZZZZ</name>
<proteinExistence type="predicted"/>